<dbReference type="GO" id="GO:0008270">
    <property type="term" value="F:zinc ion binding"/>
    <property type="evidence" value="ECO:0007669"/>
    <property type="project" value="UniProtKB-KW"/>
</dbReference>
<dbReference type="PROSITE" id="PS50089">
    <property type="entry name" value="ZF_RING_2"/>
    <property type="match status" value="1"/>
</dbReference>
<dbReference type="InterPro" id="IPR051435">
    <property type="entry name" value="RING_finger_E3_ubiq-ligases"/>
</dbReference>
<keyword evidence="3" id="KW-0862">Zinc</keyword>
<dbReference type="Proteomes" id="UP001497623">
    <property type="component" value="Unassembled WGS sequence"/>
</dbReference>
<dbReference type="Pfam" id="PF00097">
    <property type="entry name" value="zf-C3HC4"/>
    <property type="match status" value="1"/>
</dbReference>
<keyword evidence="1" id="KW-0479">Metal-binding</keyword>
<dbReference type="SMART" id="SM00184">
    <property type="entry name" value="RING"/>
    <property type="match status" value="1"/>
</dbReference>
<gene>
    <name evidence="6" type="ORF">MNOR_LOCUS17182</name>
</gene>
<feature type="non-terminal residue" evidence="6">
    <location>
        <position position="1"/>
    </location>
</feature>
<dbReference type="PANTHER" id="PTHR22791:SF6">
    <property type="entry name" value="RING-TYPE DOMAIN-CONTAINING PROTEIN"/>
    <property type="match status" value="1"/>
</dbReference>
<evidence type="ECO:0000313" key="7">
    <source>
        <dbReference type="Proteomes" id="UP001497623"/>
    </source>
</evidence>
<dbReference type="EMBL" id="CAXKWB010011658">
    <property type="protein sequence ID" value="CAL4102166.1"/>
    <property type="molecule type" value="Genomic_DNA"/>
</dbReference>
<sequence length="229" mass="25918">DELECTICNNIFDDATHRPRSLPCGHGFCTFCIEKYIVQGNKACPVCRKEHGAKSASDLPVCFLLEEFLQKAAISSCQKLKLDSDTVKATSSSCQKLKLDSDTENVAISSLQNLNSDYTEKLAIPFYQKLELYSETKKVAISSSQRLQFDSDTQNAAISSSQKIKLIQTQERLQLHPLKKLNQIQTQKRILYLCAIFIKDFHRFFIAYITKSKSASAVQWKTIQSHHVS</sequence>
<keyword evidence="2 4" id="KW-0863">Zinc-finger</keyword>
<dbReference type="InterPro" id="IPR017907">
    <property type="entry name" value="Znf_RING_CS"/>
</dbReference>
<dbReference type="PANTHER" id="PTHR22791">
    <property type="entry name" value="RING-TYPE DOMAIN-CONTAINING PROTEIN"/>
    <property type="match status" value="1"/>
</dbReference>
<protein>
    <recommendedName>
        <fullName evidence="5">RING-type domain-containing protein</fullName>
    </recommendedName>
</protein>
<evidence type="ECO:0000313" key="6">
    <source>
        <dbReference type="EMBL" id="CAL4102166.1"/>
    </source>
</evidence>
<dbReference type="GO" id="GO:0016567">
    <property type="term" value="P:protein ubiquitination"/>
    <property type="evidence" value="ECO:0007669"/>
    <property type="project" value="TreeGrafter"/>
</dbReference>
<name>A0AAV2QUQ9_MEGNR</name>
<evidence type="ECO:0000256" key="4">
    <source>
        <dbReference type="PROSITE-ProRule" id="PRU00175"/>
    </source>
</evidence>
<dbReference type="GO" id="GO:0061630">
    <property type="term" value="F:ubiquitin protein ligase activity"/>
    <property type="evidence" value="ECO:0007669"/>
    <property type="project" value="TreeGrafter"/>
</dbReference>
<organism evidence="6 7">
    <name type="scientific">Meganyctiphanes norvegica</name>
    <name type="common">Northern krill</name>
    <name type="synonym">Thysanopoda norvegica</name>
    <dbReference type="NCBI Taxonomy" id="48144"/>
    <lineage>
        <taxon>Eukaryota</taxon>
        <taxon>Metazoa</taxon>
        <taxon>Ecdysozoa</taxon>
        <taxon>Arthropoda</taxon>
        <taxon>Crustacea</taxon>
        <taxon>Multicrustacea</taxon>
        <taxon>Malacostraca</taxon>
        <taxon>Eumalacostraca</taxon>
        <taxon>Eucarida</taxon>
        <taxon>Euphausiacea</taxon>
        <taxon>Euphausiidae</taxon>
        <taxon>Meganyctiphanes</taxon>
    </lineage>
</organism>
<evidence type="ECO:0000256" key="3">
    <source>
        <dbReference type="ARBA" id="ARBA00022833"/>
    </source>
</evidence>
<evidence type="ECO:0000256" key="1">
    <source>
        <dbReference type="ARBA" id="ARBA00022723"/>
    </source>
</evidence>
<evidence type="ECO:0000256" key="2">
    <source>
        <dbReference type="ARBA" id="ARBA00022771"/>
    </source>
</evidence>
<dbReference type="PROSITE" id="PS00518">
    <property type="entry name" value="ZF_RING_1"/>
    <property type="match status" value="1"/>
</dbReference>
<comment type="caution">
    <text evidence="6">The sequence shown here is derived from an EMBL/GenBank/DDBJ whole genome shotgun (WGS) entry which is preliminary data.</text>
</comment>
<keyword evidence="7" id="KW-1185">Reference proteome</keyword>
<accession>A0AAV2QUQ9</accession>
<dbReference type="InterPro" id="IPR018957">
    <property type="entry name" value="Znf_C3HC4_RING-type"/>
</dbReference>
<dbReference type="InterPro" id="IPR001841">
    <property type="entry name" value="Znf_RING"/>
</dbReference>
<evidence type="ECO:0000259" key="5">
    <source>
        <dbReference type="PROSITE" id="PS50089"/>
    </source>
</evidence>
<dbReference type="Gene3D" id="3.30.40.10">
    <property type="entry name" value="Zinc/RING finger domain, C3HC4 (zinc finger)"/>
    <property type="match status" value="1"/>
</dbReference>
<dbReference type="InterPro" id="IPR013083">
    <property type="entry name" value="Znf_RING/FYVE/PHD"/>
</dbReference>
<dbReference type="SUPFAM" id="SSF57850">
    <property type="entry name" value="RING/U-box"/>
    <property type="match status" value="1"/>
</dbReference>
<dbReference type="AlphaFoldDB" id="A0AAV2QUQ9"/>
<proteinExistence type="predicted"/>
<feature type="domain" description="RING-type" evidence="5">
    <location>
        <begin position="5"/>
        <end position="48"/>
    </location>
</feature>
<reference evidence="6 7" key="1">
    <citation type="submission" date="2024-05" db="EMBL/GenBank/DDBJ databases">
        <authorList>
            <person name="Wallberg A."/>
        </authorList>
    </citation>
    <scope>NUCLEOTIDE SEQUENCE [LARGE SCALE GENOMIC DNA]</scope>
</reference>